<evidence type="ECO:0000313" key="3">
    <source>
        <dbReference type="Proteomes" id="UP000315400"/>
    </source>
</evidence>
<dbReference type="InterPro" id="IPR041519">
    <property type="entry name" value="HEPN_RiboL-PSP"/>
</dbReference>
<feature type="domain" description="RiboL-PSP-HEPN" evidence="1">
    <location>
        <begin position="44"/>
        <end position="150"/>
    </location>
</feature>
<sequence>MPSPARTTLIQNLTNITELRAAYTSLTGGGRGAPPIANGQRQGAAITRAGVVLLAASFEAFVEDLFEQSLPYIFPTLTQGQMDALISQSSRRMHNADCAKIERLYEYASLPDCLDGIQWQRFGNAALRRNINQFVHIRNCIAHGGVLTVSKNNNAPFNLVHRKLGDWRRMVENFAPRFEQKISDHIVATTGNAPPW</sequence>
<reference evidence="2 3" key="1">
    <citation type="submission" date="2019-06" db="EMBL/GenBank/DDBJ databases">
        <title>Metagenome assembled Genome of Spiribacter salinus SL48-SHIP from the microbial mat of Salt Lake 48 (Novosibirsk region, Russia).</title>
        <authorList>
            <person name="Shipova A."/>
            <person name="Rozanov A.S."/>
            <person name="Bryanskaya A.V."/>
            <person name="Peltek S.E."/>
        </authorList>
    </citation>
    <scope>NUCLEOTIDE SEQUENCE [LARGE SCALE GENOMIC DNA]</scope>
    <source>
        <strain evidence="2">SL48-SHIP-2</strain>
    </source>
</reference>
<dbReference type="AlphaFoldDB" id="A0A540VL79"/>
<protein>
    <recommendedName>
        <fullName evidence="1">RiboL-PSP-HEPN domain-containing protein</fullName>
    </recommendedName>
</protein>
<name>A0A540VL79_9GAMM</name>
<dbReference type="EMBL" id="VIFK01000307">
    <property type="protein sequence ID" value="TQE97524.1"/>
    <property type="molecule type" value="Genomic_DNA"/>
</dbReference>
<organism evidence="2 3">
    <name type="scientific">Spiribacter salinus</name>
    <dbReference type="NCBI Taxonomy" id="1335746"/>
    <lineage>
        <taxon>Bacteria</taxon>
        <taxon>Pseudomonadati</taxon>
        <taxon>Pseudomonadota</taxon>
        <taxon>Gammaproteobacteria</taxon>
        <taxon>Chromatiales</taxon>
        <taxon>Ectothiorhodospiraceae</taxon>
        <taxon>Spiribacter</taxon>
    </lineage>
</organism>
<accession>A0A540VL79</accession>
<dbReference type="Proteomes" id="UP000315400">
    <property type="component" value="Unassembled WGS sequence"/>
</dbReference>
<proteinExistence type="predicted"/>
<gene>
    <name evidence="2" type="ORF">FKY71_16055</name>
</gene>
<evidence type="ECO:0000313" key="2">
    <source>
        <dbReference type="EMBL" id="TQE97524.1"/>
    </source>
</evidence>
<comment type="caution">
    <text evidence="2">The sequence shown here is derived from an EMBL/GenBank/DDBJ whole genome shotgun (WGS) entry which is preliminary data.</text>
</comment>
<evidence type="ECO:0000259" key="1">
    <source>
        <dbReference type="Pfam" id="PF18735"/>
    </source>
</evidence>
<dbReference type="Pfam" id="PF18735">
    <property type="entry name" value="HEPN_RiboL-PSP"/>
    <property type="match status" value="1"/>
</dbReference>